<accession>A0A5N6MJ47</accession>
<sequence length="93" mass="10867">MHTKVGVIDEEDCQDRSMHYHWCLQILDYLDTVDALPLMLVLFLESIRDFMNEMCIVPDWLHDVFLGYGNPSAAQWTNMPDLLETVEFKICVS</sequence>
<gene>
    <name evidence="1" type="ORF">E3N88_29331</name>
</gene>
<organism evidence="1 2">
    <name type="scientific">Mikania micrantha</name>
    <name type="common">bitter vine</name>
    <dbReference type="NCBI Taxonomy" id="192012"/>
    <lineage>
        <taxon>Eukaryota</taxon>
        <taxon>Viridiplantae</taxon>
        <taxon>Streptophyta</taxon>
        <taxon>Embryophyta</taxon>
        <taxon>Tracheophyta</taxon>
        <taxon>Spermatophyta</taxon>
        <taxon>Magnoliopsida</taxon>
        <taxon>eudicotyledons</taxon>
        <taxon>Gunneridae</taxon>
        <taxon>Pentapetalae</taxon>
        <taxon>asterids</taxon>
        <taxon>campanulids</taxon>
        <taxon>Asterales</taxon>
        <taxon>Asteraceae</taxon>
        <taxon>Asteroideae</taxon>
        <taxon>Heliantheae alliance</taxon>
        <taxon>Eupatorieae</taxon>
        <taxon>Mikania</taxon>
    </lineage>
</organism>
<comment type="caution">
    <text evidence="1">The sequence shown here is derived from an EMBL/GenBank/DDBJ whole genome shotgun (WGS) entry which is preliminary data.</text>
</comment>
<reference evidence="1 2" key="1">
    <citation type="submission" date="2019-05" db="EMBL/GenBank/DDBJ databases">
        <title>Mikania micrantha, genome provides insights into the molecular mechanism of rapid growth.</title>
        <authorList>
            <person name="Liu B."/>
        </authorList>
    </citation>
    <scope>NUCLEOTIDE SEQUENCE [LARGE SCALE GENOMIC DNA]</scope>
    <source>
        <strain evidence="1">NLD-2019</strain>
        <tissue evidence="1">Leaf</tissue>
    </source>
</reference>
<protein>
    <submittedName>
        <fullName evidence="1">Uncharacterized protein</fullName>
    </submittedName>
</protein>
<name>A0A5N6MJ47_9ASTR</name>
<dbReference type="AlphaFoldDB" id="A0A5N6MJ47"/>
<dbReference type="EMBL" id="SZYD01000015">
    <property type="protein sequence ID" value="KAD3640108.1"/>
    <property type="molecule type" value="Genomic_DNA"/>
</dbReference>
<proteinExistence type="predicted"/>
<evidence type="ECO:0000313" key="2">
    <source>
        <dbReference type="Proteomes" id="UP000326396"/>
    </source>
</evidence>
<keyword evidence="2" id="KW-1185">Reference proteome</keyword>
<dbReference type="OrthoDB" id="1879at2759"/>
<dbReference type="Proteomes" id="UP000326396">
    <property type="component" value="Linkage Group LG5"/>
</dbReference>
<evidence type="ECO:0000313" key="1">
    <source>
        <dbReference type="EMBL" id="KAD3640108.1"/>
    </source>
</evidence>